<accession>A0A2U3D7A6</accession>
<dbReference type="OrthoDB" id="2990936at2"/>
<evidence type="ECO:0000313" key="1">
    <source>
        <dbReference type="EMBL" id="PWI57158.1"/>
    </source>
</evidence>
<dbReference type="RefSeq" id="WP_109431018.1">
    <property type="nucleotide sequence ID" value="NZ_MPDK01000017.1"/>
</dbReference>
<dbReference type="Proteomes" id="UP000245380">
    <property type="component" value="Unassembled WGS sequence"/>
</dbReference>
<comment type="caution">
    <text evidence="1">The sequence shown here is derived from an EMBL/GenBank/DDBJ whole genome shotgun (WGS) entry which is preliminary data.</text>
</comment>
<keyword evidence="2" id="KW-1185">Reference proteome</keyword>
<reference evidence="1 2" key="1">
    <citation type="submission" date="2016-11" db="EMBL/GenBank/DDBJ databases">
        <title>Comparative genomics of Acidibacillus ferroxidans species.</title>
        <authorList>
            <person name="Oliveira G."/>
            <person name="Nunes G."/>
            <person name="Oliveira R."/>
            <person name="Araujo F."/>
            <person name="Salim A."/>
            <person name="Scholte L."/>
            <person name="Morais D."/>
            <person name="Nancucheo I."/>
            <person name="Johnson D.B."/>
            <person name="Grail B."/>
            <person name="Bittencourt J."/>
            <person name="Valadares R."/>
        </authorList>
    </citation>
    <scope>NUCLEOTIDE SEQUENCE [LARGE SCALE GENOMIC DNA]</scope>
    <source>
        <strain evidence="1 2">Y002</strain>
    </source>
</reference>
<name>A0A2U3D7A6_SULT2</name>
<gene>
    <name evidence="1" type="ORF">BM613_09810</name>
</gene>
<dbReference type="EMBL" id="MPDK01000017">
    <property type="protein sequence ID" value="PWI57158.1"/>
    <property type="molecule type" value="Genomic_DNA"/>
</dbReference>
<organism evidence="1 2">
    <name type="scientific">Sulfoacidibacillus thermotolerans</name>
    <name type="common">Acidibacillus sulfuroxidans</name>
    <dbReference type="NCBI Taxonomy" id="1765684"/>
    <lineage>
        <taxon>Bacteria</taxon>
        <taxon>Bacillati</taxon>
        <taxon>Bacillota</taxon>
        <taxon>Bacilli</taxon>
        <taxon>Bacillales</taxon>
        <taxon>Alicyclobacillaceae</taxon>
        <taxon>Sulfoacidibacillus</taxon>
    </lineage>
</organism>
<protein>
    <submittedName>
        <fullName evidence="1">Uncharacterized protein</fullName>
    </submittedName>
</protein>
<dbReference type="AlphaFoldDB" id="A0A2U3D7A6"/>
<sequence length="142" mass="16032">MKFNTIVKAGTLAFDILNHQSTQALSGLVRNGVKRRVAGKSIPFAKSGKSAKAQKEPSLFEHFLGIDRPPYPMHPMHSHPGLPHNPHPYHASRMVPPRSVYQVPQQPLPTEHIKKALKYVTPENMQKAMQWRDIVKSLISKE</sequence>
<evidence type="ECO:0000313" key="2">
    <source>
        <dbReference type="Proteomes" id="UP000245380"/>
    </source>
</evidence>
<proteinExistence type="predicted"/>